<gene>
    <name evidence="1" type="ORF">N7460_007089</name>
</gene>
<dbReference type="AlphaFoldDB" id="A0AAD6IAI4"/>
<name>A0AAD6IAI4_PENCN</name>
<comment type="caution">
    <text evidence="1">The sequence shown here is derived from an EMBL/GenBank/DDBJ whole genome shotgun (WGS) entry which is preliminary data.</text>
</comment>
<dbReference type="EMBL" id="JAQJZL010000006">
    <property type="protein sequence ID" value="KAJ6039057.1"/>
    <property type="molecule type" value="Genomic_DNA"/>
</dbReference>
<reference evidence="1" key="1">
    <citation type="journal article" date="2023" name="IMA Fungus">
        <title>Comparative genomic study of the Penicillium genus elucidates a diverse pangenome and 15 lateral gene transfer events.</title>
        <authorList>
            <person name="Petersen C."/>
            <person name="Sorensen T."/>
            <person name="Nielsen M.R."/>
            <person name="Sondergaard T.E."/>
            <person name="Sorensen J.L."/>
            <person name="Fitzpatrick D.A."/>
            <person name="Frisvad J.C."/>
            <person name="Nielsen K.L."/>
        </authorList>
    </citation>
    <scope>NUCLEOTIDE SEQUENCE</scope>
    <source>
        <strain evidence="1">IBT 15450</strain>
    </source>
</reference>
<evidence type="ECO:0000313" key="2">
    <source>
        <dbReference type="Proteomes" id="UP001219568"/>
    </source>
</evidence>
<organism evidence="1 2">
    <name type="scientific">Penicillium canescens</name>
    <dbReference type="NCBI Taxonomy" id="5083"/>
    <lineage>
        <taxon>Eukaryota</taxon>
        <taxon>Fungi</taxon>
        <taxon>Dikarya</taxon>
        <taxon>Ascomycota</taxon>
        <taxon>Pezizomycotina</taxon>
        <taxon>Eurotiomycetes</taxon>
        <taxon>Eurotiomycetidae</taxon>
        <taxon>Eurotiales</taxon>
        <taxon>Aspergillaceae</taxon>
        <taxon>Penicillium</taxon>
    </lineage>
</organism>
<dbReference type="Proteomes" id="UP001219568">
    <property type="component" value="Unassembled WGS sequence"/>
</dbReference>
<evidence type="ECO:0000313" key="1">
    <source>
        <dbReference type="EMBL" id="KAJ6039057.1"/>
    </source>
</evidence>
<proteinExistence type="predicted"/>
<protein>
    <submittedName>
        <fullName evidence="1">Uncharacterized protein</fullName>
    </submittedName>
</protein>
<sequence>MTSSGTNPNAICYPDRQHNQRGDLRNCLQEGLIDPVPDPTRTSYPGLAVVLLFEEQRFAAVEGTLDD</sequence>
<accession>A0AAD6IAI4</accession>
<keyword evidence="2" id="KW-1185">Reference proteome</keyword>
<reference evidence="1" key="2">
    <citation type="submission" date="2023-01" db="EMBL/GenBank/DDBJ databases">
        <authorList>
            <person name="Petersen C."/>
        </authorList>
    </citation>
    <scope>NUCLEOTIDE SEQUENCE</scope>
    <source>
        <strain evidence="1">IBT 15450</strain>
    </source>
</reference>